<dbReference type="OrthoDB" id="10693738at2759"/>
<dbReference type="EMBL" id="FUEG01000041">
    <property type="protein sequence ID" value="SJL17184.1"/>
    <property type="molecule type" value="Genomic_DNA"/>
</dbReference>
<name>A0A284S859_ARMOS</name>
<sequence length="116" mass="13282">MWDMAIQRTSSHHFLALYYSPALEMSLADLLSIIYHVRRRTQGNLLCDVQEPDPTPPMSMRSGSNWDAFLMTGSTNSTMSISLRLFILTMIPPRIVRMQFKHAIDETIPIQPLMNA</sequence>
<organism evidence="1 2">
    <name type="scientific">Armillaria ostoyae</name>
    <name type="common">Armillaria root rot fungus</name>
    <dbReference type="NCBI Taxonomy" id="47428"/>
    <lineage>
        <taxon>Eukaryota</taxon>
        <taxon>Fungi</taxon>
        <taxon>Dikarya</taxon>
        <taxon>Basidiomycota</taxon>
        <taxon>Agaricomycotina</taxon>
        <taxon>Agaricomycetes</taxon>
        <taxon>Agaricomycetidae</taxon>
        <taxon>Agaricales</taxon>
        <taxon>Marasmiineae</taxon>
        <taxon>Physalacriaceae</taxon>
        <taxon>Armillaria</taxon>
    </lineage>
</organism>
<reference evidence="2" key="1">
    <citation type="journal article" date="2017" name="Nat. Ecol. Evol.">
        <title>Genome expansion and lineage-specific genetic innovations in the forest pathogenic fungi Armillaria.</title>
        <authorList>
            <person name="Sipos G."/>
            <person name="Prasanna A.N."/>
            <person name="Walter M.C."/>
            <person name="O'Connor E."/>
            <person name="Balint B."/>
            <person name="Krizsan K."/>
            <person name="Kiss B."/>
            <person name="Hess J."/>
            <person name="Varga T."/>
            <person name="Slot J."/>
            <person name="Riley R."/>
            <person name="Boka B."/>
            <person name="Rigling D."/>
            <person name="Barry K."/>
            <person name="Lee J."/>
            <person name="Mihaltcheva S."/>
            <person name="LaButti K."/>
            <person name="Lipzen A."/>
            <person name="Waldron R."/>
            <person name="Moloney N.M."/>
            <person name="Sperisen C."/>
            <person name="Kredics L."/>
            <person name="Vagvoelgyi C."/>
            <person name="Patrignani A."/>
            <person name="Fitzpatrick D."/>
            <person name="Nagy I."/>
            <person name="Doyle S."/>
            <person name="Anderson J.B."/>
            <person name="Grigoriev I.V."/>
            <person name="Gueldener U."/>
            <person name="Muensterkoetter M."/>
            <person name="Nagy L.G."/>
        </authorList>
    </citation>
    <scope>NUCLEOTIDE SEQUENCE [LARGE SCALE GENOMIC DNA]</scope>
    <source>
        <strain evidence="2">C18/9</strain>
    </source>
</reference>
<protein>
    <submittedName>
        <fullName evidence="1">Uncharacterized protein</fullName>
    </submittedName>
</protein>
<evidence type="ECO:0000313" key="2">
    <source>
        <dbReference type="Proteomes" id="UP000219338"/>
    </source>
</evidence>
<accession>A0A284S859</accession>
<gene>
    <name evidence="1" type="ORF">ARMOST_20729</name>
</gene>
<keyword evidence="2" id="KW-1185">Reference proteome</keyword>
<proteinExistence type="predicted"/>
<dbReference type="AlphaFoldDB" id="A0A284S859"/>
<dbReference type="Proteomes" id="UP000219338">
    <property type="component" value="Unassembled WGS sequence"/>
</dbReference>
<evidence type="ECO:0000313" key="1">
    <source>
        <dbReference type="EMBL" id="SJL17184.1"/>
    </source>
</evidence>